<reference evidence="3 4" key="1">
    <citation type="submission" date="2017-12" db="EMBL/GenBank/DDBJ databases">
        <authorList>
            <person name="Hurst M.R.H."/>
        </authorList>
    </citation>
    <scope>NUCLEOTIDE SEQUENCE [LARGE SCALE GENOMIC DNA]</scope>
    <source>
        <strain evidence="3 4">SY-3-19</strain>
    </source>
</reference>
<dbReference type="GO" id="GO:0005737">
    <property type="term" value="C:cytoplasm"/>
    <property type="evidence" value="ECO:0007669"/>
    <property type="project" value="TreeGrafter"/>
</dbReference>
<dbReference type="InterPro" id="IPR050983">
    <property type="entry name" value="GST_Omega/HSP26"/>
</dbReference>
<name>A0A2S7K2P1_9PROT</name>
<proteinExistence type="predicted"/>
<protein>
    <submittedName>
        <fullName evidence="3">Glutathione S-transferase</fullName>
    </submittedName>
</protein>
<dbReference type="OrthoDB" id="9813092at2"/>
<dbReference type="PANTHER" id="PTHR43968:SF6">
    <property type="entry name" value="GLUTATHIONE S-TRANSFERASE OMEGA"/>
    <property type="match status" value="1"/>
</dbReference>
<dbReference type="SUPFAM" id="SSF47616">
    <property type="entry name" value="GST C-terminal domain-like"/>
    <property type="match status" value="1"/>
</dbReference>
<dbReference type="PANTHER" id="PTHR43968">
    <property type="match status" value="1"/>
</dbReference>
<dbReference type="Gene3D" id="3.40.30.10">
    <property type="entry name" value="Glutaredoxin"/>
    <property type="match status" value="1"/>
</dbReference>
<sequence>MAETTILYSFRRCPFAMRARMAIAVSETPVRLREILLKDKPDEMLAASPKGTVPVLVDGKAVVDESIDVMNWALAKNDPEDWLSRKDDALIAENDGSFKHHLDRYKYSTRYEDADAETHRAAGFEFLQKLEARSADSAYLHGEKRGFSDIAIFPFVRQFRIADKDWFDAAPIPKVQRWLKTLMESPLFKSVMEKHPLWKETGEEIGFPAQSCQ</sequence>
<dbReference type="RefSeq" id="WP_104830887.1">
    <property type="nucleotide sequence ID" value="NZ_PJCH01000011.1"/>
</dbReference>
<gene>
    <name evidence="3" type="ORF">CW354_14870</name>
</gene>
<dbReference type="GO" id="GO:0016740">
    <property type="term" value="F:transferase activity"/>
    <property type="evidence" value="ECO:0007669"/>
    <property type="project" value="UniProtKB-KW"/>
</dbReference>
<evidence type="ECO:0000259" key="1">
    <source>
        <dbReference type="PROSITE" id="PS50404"/>
    </source>
</evidence>
<dbReference type="InterPro" id="IPR036282">
    <property type="entry name" value="Glutathione-S-Trfase_C_sf"/>
</dbReference>
<feature type="domain" description="GST N-terminal" evidence="1">
    <location>
        <begin position="3"/>
        <end position="81"/>
    </location>
</feature>
<keyword evidence="4" id="KW-1185">Reference proteome</keyword>
<dbReference type="PROSITE" id="PS50405">
    <property type="entry name" value="GST_CTER"/>
    <property type="match status" value="1"/>
</dbReference>
<dbReference type="Proteomes" id="UP000239504">
    <property type="component" value="Unassembled WGS sequence"/>
</dbReference>
<accession>A0A2S7K2P1</accession>
<dbReference type="Gene3D" id="1.20.1050.10">
    <property type="match status" value="1"/>
</dbReference>
<dbReference type="InterPro" id="IPR004045">
    <property type="entry name" value="Glutathione_S-Trfase_N"/>
</dbReference>
<evidence type="ECO:0000259" key="2">
    <source>
        <dbReference type="PROSITE" id="PS50405"/>
    </source>
</evidence>
<dbReference type="EMBL" id="PJCH01000011">
    <property type="protein sequence ID" value="PQA86770.1"/>
    <property type="molecule type" value="Genomic_DNA"/>
</dbReference>
<evidence type="ECO:0000313" key="4">
    <source>
        <dbReference type="Proteomes" id="UP000239504"/>
    </source>
</evidence>
<evidence type="ECO:0000313" key="3">
    <source>
        <dbReference type="EMBL" id="PQA86770.1"/>
    </source>
</evidence>
<dbReference type="SUPFAM" id="SSF52833">
    <property type="entry name" value="Thioredoxin-like"/>
    <property type="match status" value="1"/>
</dbReference>
<dbReference type="Pfam" id="PF13417">
    <property type="entry name" value="GST_N_3"/>
    <property type="match status" value="1"/>
</dbReference>
<organism evidence="3 4">
    <name type="scientific">Hyphococcus luteus</name>
    <dbReference type="NCBI Taxonomy" id="2058213"/>
    <lineage>
        <taxon>Bacteria</taxon>
        <taxon>Pseudomonadati</taxon>
        <taxon>Pseudomonadota</taxon>
        <taxon>Alphaproteobacteria</taxon>
        <taxon>Parvularculales</taxon>
        <taxon>Parvularculaceae</taxon>
        <taxon>Hyphococcus</taxon>
    </lineage>
</organism>
<dbReference type="InterPro" id="IPR036249">
    <property type="entry name" value="Thioredoxin-like_sf"/>
</dbReference>
<dbReference type="CDD" id="cd03196">
    <property type="entry name" value="GST_C_5"/>
    <property type="match status" value="1"/>
</dbReference>
<dbReference type="Pfam" id="PF13410">
    <property type="entry name" value="GST_C_2"/>
    <property type="match status" value="1"/>
</dbReference>
<comment type="caution">
    <text evidence="3">The sequence shown here is derived from an EMBL/GenBank/DDBJ whole genome shotgun (WGS) entry which is preliminary data.</text>
</comment>
<feature type="domain" description="GST C-terminal" evidence="2">
    <location>
        <begin position="81"/>
        <end position="209"/>
    </location>
</feature>
<dbReference type="AlphaFoldDB" id="A0A2S7K2P1"/>
<keyword evidence="3" id="KW-0808">Transferase</keyword>
<dbReference type="PROSITE" id="PS50404">
    <property type="entry name" value="GST_NTER"/>
    <property type="match status" value="1"/>
</dbReference>
<dbReference type="InterPro" id="IPR010987">
    <property type="entry name" value="Glutathione-S-Trfase_C-like"/>
</dbReference>